<evidence type="ECO:0000256" key="3">
    <source>
        <dbReference type="SAM" id="SignalP"/>
    </source>
</evidence>
<dbReference type="EMBL" id="CAJNOE010000312">
    <property type="protein sequence ID" value="CAF1140236.1"/>
    <property type="molecule type" value="Genomic_DNA"/>
</dbReference>
<name>A0A814RZW3_9BILA</name>
<dbReference type="PANTHER" id="PTHR46388:SF2">
    <property type="entry name" value="NHL REPEAT-CONTAINING PROTEIN 2"/>
    <property type="match status" value="1"/>
</dbReference>
<gene>
    <name evidence="4" type="ORF">IZO911_LOCUS25183</name>
    <name evidence="6" type="ORF">KXQ929_LOCUS13554</name>
    <name evidence="7" type="ORF">OKA104_LOCUS31190</name>
    <name evidence="5" type="ORF">VCS650_LOCUS23587</name>
</gene>
<dbReference type="Proteomes" id="UP000663881">
    <property type="component" value="Unassembled WGS sequence"/>
</dbReference>
<protein>
    <submittedName>
        <fullName evidence="4">Uncharacterized protein</fullName>
    </submittedName>
</protein>
<dbReference type="Proteomes" id="UP000663868">
    <property type="component" value="Unassembled WGS sequence"/>
</dbReference>
<accession>A0A814RZW3</accession>
<evidence type="ECO:0000313" key="4">
    <source>
        <dbReference type="EMBL" id="CAF1140236.1"/>
    </source>
</evidence>
<dbReference type="Pfam" id="PF01436">
    <property type="entry name" value="NHL"/>
    <property type="match status" value="1"/>
</dbReference>
<keyword evidence="3" id="KW-0732">Signal</keyword>
<dbReference type="EMBL" id="CAJNON010000280">
    <property type="protein sequence ID" value="CAF1165133.1"/>
    <property type="molecule type" value="Genomic_DNA"/>
</dbReference>
<proteinExistence type="predicted"/>
<organism evidence="4 8">
    <name type="scientific">Adineta steineri</name>
    <dbReference type="NCBI Taxonomy" id="433720"/>
    <lineage>
        <taxon>Eukaryota</taxon>
        <taxon>Metazoa</taxon>
        <taxon>Spiralia</taxon>
        <taxon>Gnathifera</taxon>
        <taxon>Rotifera</taxon>
        <taxon>Eurotatoria</taxon>
        <taxon>Bdelloidea</taxon>
        <taxon>Adinetida</taxon>
        <taxon>Adinetidae</taxon>
        <taxon>Adineta</taxon>
    </lineage>
</organism>
<dbReference type="AlphaFoldDB" id="A0A814RZW3"/>
<dbReference type="InterPro" id="IPR001258">
    <property type="entry name" value="NHL_repeat"/>
</dbReference>
<dbReference type="SUPFAM" id="SSF101898">
    <property type="entry name" value="NHL repeat"/>
    <property type="match status" value="1"/>
</dbReference>
<dbReference type="PANTHER" id="PTHR46388">
    <property type="entry name" value="NHL REPEAT-CONTAINING PROTEIN 2"/>
    <property type="match status" value="1"/>
</dbReference>
<reference evidence="4" key="1">
    <citation type="submission" date="2021-02" db="EMBL/GenBank/DDBJ databases">
        <authorList>
            <person name="Nowell W R."/>
        </authorList>
    </citation>
    <scope>NUCLEOTIDE SEQUENCE</scope>
</reference>
<feature type="signal peptide" evidence="3">
    <location>
        <begin position="1"/>
        <end position="17"/>
    </location>
</feature>
<dbReference type="OrthoDB" id="342730at2759"/>
<evidence type="ECO:0000313" key="6">
    <source>
        <dbReference type="EMBL" id="CAF3739296.1"/>
    </source>
</evidence>
<comment type="caution">
    <text evidence="4">The sequence shown here is derived from an EMBL/GenBank/DDBJ whole genome shotgun (WGS) entry which is preliminary data.</text>
</comment>
<dbReference type="Gene3D" id="2.120.10.30">
    <property type="entry name" value="TolB, C-terminal domain"/>
    <property type="match status" value="1"/>
</dbReference>
<evidence type="ECO:0000313" key="5">
    <source>
        <dbReference type="EMBL" id="CAF1165133.1"/>
    </source>
</evidence>
<feature type="repeat" description="NHL" evidence="2">
    <location>
        <begin position="331"/>
        <end position="367"/>
    </location>
</feature>
<dbReference type="InterPro" id="IPR011042">
    <property type="entry name" value="6-blade_b-propeller_TolB-like"/>
</dbReference>
<evidence type="ECO:0000256" key="1">
    <source>
        <dbReference type="ARBA" id="ARBA00022737"/>
    </source>
</evidence>
<dbReference type="CDD" id="cd05819">
    <property type="entry name" value="NHL"/>
    <property type="match status" value="1"/>
</dbReference>
<feature type="chain" id="PRO_5036225819" evidence="3">
    <location>
        <begin position="18"/>
        <end position="426"/>
    </location>
</feature>
<evidence type="ECO:0000313" key="8">
    <source>
        <dbReference type="Proteomes" id="UP000663860"/>
    </source>
</evidence>
<dbReference type="Proteomes" id="UP000663891">
    <property type="component" value="Unassembled WGS sequence"/>
</dbReference>
<dbReference type="PROSITE" id="PS51125">
    <property type="entry name" value="NHL"/>
    <property type="match status" value="1"/>
</dbReference>
<dbReference type="Proteomes" id="UP000663860">
    <property type="component" value="Unassembled WGS sequence"/>
</dbReference>
<dbReference type="EMBL" id="CAJOBB010000728">
    <property type="protein sequence ID" value="CAF3739296.1"/>
    <property type="molecule type" value="Genomic_DNA"/>
</dbReference>
<sequence length="426" mass="47751">MLFNIVCFLSIILSSLSISVPTCDGISESNQCSPNKECGCFYRWDKKDDSGICGLTTLRCSSMIPCSTISKTCHDHNSICIEHPLCDYRSLCYPLDKATDEICPSWNKTSITTTSRPVSSTASKPFHPSCDWSSDSNTVLNKLKGPTGLFLDDRNDTSIYIADSGNHRILLWTPEQSINNPISISMKETDRLSYPRDIVIDKMDESIFICDKGNKRVLKWMKDSKISHTIIPNIECESLLIDNQGSLIISEINKDRITKWEKINSTQSNVHVIAGGYGKGSNLNQLNQPRNIIFNENDQSIYISDSANHRIIKWIKGAKEGIVIAGGNGQGNGTHQLAFPRGIALHSNGDIFIADTSNHRIVRWTQQAKSGTIIIDGDQQNSRQLLSEPFDLIFDQHYRNLYVTDWTNSRLLRFFIDGMGNCVTIT</sequence>
<evidence type="ECO:0000313" key="7">
    <source>
        <dbReference type="EMBL" id="CAF4024726.1"/>
    </source>
</evidence>
<dbReference type="EMBL" id="CAJOAY010003485">
    <property type="protein sequence ID" value="CAF4024726.1"/>
    <property type="molecule type" value="Genomic_DNA"/>
</dbReference>
<keyword evidence="1" id="KW-0677">Repeat</keyword>
<evidence type="ECO:0000256" key="2">
    <source>
        <dbReference type="PROSITE-ProRule" id="PRU00504"/>
    </source>
</evidence>
<dbReference type="Gene3D" id="2.40.10.500">
    <property type="match status" value="1"/>
</dbReference>